<feature type="site" description="Important for catalytic activity and assists the phosphoryl transfer reaction to Asp8 by balancing charge and orienting the reacting groups" evidence="5">
    <location>
        <position position="148"/>
    </location>
</feature>
<dbReference type="CDD" id="cd02598">
    <property type="entry name" value="HAD_BPGM"/>
    <property type="match status" value="1"/>
</dbReference>
<dbReference type="PANTHER" id="PTHR43481:SF4">
    <property type="entry name" value="GLYCEROL-1-PHOSPHATE PHOSPHOHYDROLASE 1-RELATED"/>
    <property type="match status" value="1"/>
</dbReference>
<keyword evidence="4" id="KW-0479">Metal-binding</keyword>
<dbReference type="NCBIfam" id="TIGR01509">
    <property type="entry name" value="HAD-SF-IA-v3"/>
    <property type="match status" value="1"/>
</dbReference>
<dbReference type="GO" id="GO:0008801">
    <property type="term" value="F:beta-phosphoglucomutase activity"/>
    <property type="evidence" value="ECO:0007669"/>
    <property type="project" value="InterPro"/>
</dbReference>
<feature type="active site" description="Proton donor/acceptor" evidence="2">
    <location>
        <position position="10"/>
    </location>
</feature>
<dbReference type="PATRIC" id="fig|1158610.3.peg.1510"/>
<dbReference type="GO" id="GO:0000287">
    <property type="term" value="F:magnesium ion binding"/>
    <property type="evidence" value="ECO:0007669"/>
    <property type="project" value="InterPro"/>
</dbReference>
<evidence type="ECO:0000313" key="6">
    <source>
        <dbReference type="EMBL" id="EOL44708.1"/>
    </source>
</evidence>
<dbReference type="OrthoDB" id="9797743at2"/>
<evidence type="ECO:0000256" key="2">
    <source>
        <dbReference type="PIRSR" id="PIRSR610972-1"/>
    </source>
</evidence>
<feature type="binding site" evidence="4">
    <location>
        <position position="173"/>
    </location>
    <ligand>
        <name>Mg(2+)</name>
        <dbReference type="ChEBI" id="CHEBI:18420"/>
    </ligand>
</feature>
<name>R3TU50_9ENTE</name>
<comment type="similarity">
    <text evidence="1">Belongs to the HAD-like hydrolase superfamily. CbbY/CbbZ/Gph/YieH family.</text>
</comment>
<dbReference type="InterPro" id="IPR023198">
    <property type="entry name" value="PGP-like_dom2"/>
</dbReference>
<feature type="binding site" evidence="3">
    <location>
        <begin position="45"/>
        <end position="50"/>
    </location>
    <ligand>
        <name>substrate</name>
    </ligand>
</feature>
<dbReference type="HOGENOM" id="CLU_045011_13_3_9"/>
<feature type="binding site" evidence="4">
    <location>
        <position position="10"/>
    </location>
    <ligand>
        <name>Mg(2+)</name>
        <dbReference type="ChEBI" id="CHEBI:18420"/>
    </ligand>
</feature>
<gene>
    <name evidence="6" type="ORF">UC3_01525</name>
</gene>
<dbReference type="GO" id="GO:0050308">
    <property type="term" value="F:sugar-phosphatase activity"/>
    <property type="evidence" value="ECO:0007669"/>
    <property type="project" value="TreeGrafter"/>
</dbReference>
<evidence type="ECO:0000256" key="3">
    <source>
        <dbReference type="PIRSR" id="PIRSR610972-2"/>
    </source>
</evidence>
<reference evidence="6 7" key="1">
    <citation type="submission" date="2013-02" db="EMBL/GenBank/DDBJ databases">
        <title>The Genome Sequence of Enterococcus phoeniculicola BAA-412.</title>
        <authorList>
            <consortium name="The Broad Institute Genome Sequencing Platform"/>
            <consortium name="The Broad Institute Genome Sequencing Center for Infectious Disease"/>
            <person name="Earl A.M."/>
            <person name="Gilmore M.S."/>
            <person name="Lebreton F."/>
            <person name="Walker B."/>
            <person name="Young S.K."/>
            <person name="Zeng Q."/>
            <person name="Gargeya S."/>
            <person name="Fitzgerald M."/>
            <person name="Haas B."/>
            <person name="Abouelleil A."/>
            <person name="Alvarado L."/>
            <person name="Arachchi H.M."/>
            <person name="Berlin A.M."/>
            <person name="Chapman S.B."/>
            <person name="Dewar J."/>
            <person name="Goldberg J."/>
            <person name="Griggs A."/>
            <person name="Gujja S."/>
            <person name="Hansen M."/>
            <person name="Howarth C."/>
            <person name="Imamovic A."/>
            <person name="Larimer J."/>
            <person name="McCowan C."/>
            <person name="Murphy C."/>
            <person name="Neiman D."/>
            <person name="Pearson M."/>
            <person name="Priest M."/>
            <person name="Roberts A."/>
            <person name="Saif S."/>
            <person name="Shea T."/>
            <person name="Sisk P."/>
            <person name="Sykes S."/>
            <person name="Wortman J."/>
            <person name="Nusbaum C."/>
            <person name="Birren B."/>
        </authorList>
    </citation>
    <scope>NUCLEOTIDE SEQUENCE [LARGE SCALE GENOMIC DNA]</scope>
    <source>
        <strain evidence="6 7">ATCC BAA-412</strain>
    </source>
</reference>
<proteinExistence type="inferred from homology"/>
<accession>R3TU50</accession>
<dbReference type="NCBIfam" id="TIGR01990">
    <property type="entry name" value="bPGM"/>
    <property type="match status" value="1"/>
</dbReference>
<evidence type="ECO:0000256" key="5">
    <source>
        <dbReference type="PIRSR" id="PIRSR610972-4"/>
    </source>
</evidence>
<dbReference type="Gene3D" id="1.10.150.240">
    <property type="entry name" value="Putative phosphatase, domain 2"/>
    <property type="match status" value="1"/>
</dbReference>
<dbReference type="SUPFAM" id="SSF56784">
    <property type="entry name" value="HAD-like"/>
    <property type="match status" value="1"/>
</dbReference>
<sequence>MEKLKGALFDLDGVLVDTASYHYLAWKELANELNIPFTKVDNERLKGVSRMASLDILLSLDKENRLYTSEQKEAMATRKNDLYVQLIRHMDASEILPGVVSLLKMLREQGVKIALGSASKNAPKIMASTGLSAFFDAVIDGNVAANAKPDPEVFLKGAAAIGISPDECAVFEDAEAGLQAAKSAGCFAIGVGESVNLPSADVVYSDLTLFDLSVYF</sequence>
<dbReference type="Gene3D" id="3.40.50.1000">
    <property type="entry name" value="HAD superfamily/HAD-like"/>
    <property type="match status" value="1"/>
</dbReference>
<feature type="binding site" evidence="4">
    <location>
        <position position="12"/>
    </location>
    <ligand>
        <name>Mg(2+)</name>
        <dbReference type="ChEBI" id="CHEBI:18420"/>
    </ligand>
</feature>
<dbReference type="SFLD" id="SFLDG01129">
    <property type="entry name" value="C1.5:_HAD__Beta-PGM__Phosphata"/>
    <property type="match status" value="1"/>
</dbReference>
<dbReference type="InterPro" id="IPR023214">
    <property type="entry name" value="HAD_sf"/>
</dbReference>
<dbReference type="InterPro" id="IPR051806">
    <property type="entry name" value="HAD-like_SPP"/>
</dbReference>
<feature type="binding site" evidence="4">
    <location>
        <position position="172"/>
    </location>
    <ligand>
        <name>Mg(2+)</name>
        <dbReference type="ChEBI" id="CHEBI:18420"/>
    </ligand>
</feature>
<feature type="binding site" evidence="3">
    <location>
        <begin position="117"/>
        <end position="121"/>
    </location>
    <ligand>
        <name>substrate</name>
    </ligand>
</feature>
<comment type="caution">
    <text evidence="6">The sequence shown here is derived from an EMBL/GenBank/DDBJ whole genome shotgun (WGS) entry which is preliminary data.</text>
</comment>
<evidence type="ECO:0000313" key="7">
    <source>
        <dbReference type="Proteomes" id="UP000013785"/>
    </source>
</evidence>
<evidence type="ECO:0000256" key="1">
    <source>
        <dbReference type="ARBA" id="ARBA00006171"/>
    </source>
</evidence>
<feature type="binding site" evidence="3">
    <location>
        <position position="53"/>
    </location>
    <ligand>
        <name>substrate</name>
    </ligand>
</feature>
<dbReference type="RefSeq" id="WP_010768188.1">
    <property type="nucleotide sequence ID" value="NZ_ASWE01000003.1"/>
</dbReference>
<feature type="binding site" evidence="3">
    <location>
        <begin position="10"/>
        <end position="12"/>
    </location>
    <ligand>
        <name>substrate</name>
    </ligand>
</feature>
<dbReference type="SFLD" id="SFLDS00003">
    <property type="entry name" value="Haloacid_Dehalogenase"/>
    <property type="match status" value="1"/>
</dbReference>
<dbReference type="EMBL" id="AJAT01000013">
    <property type="protein sequence ID" value="EOL44708.1"/>
    <property type="molecule type" value="Genomic_DNA"/>
</dbReference>
<feature type="binding site" evidence="3">
    <location>
        <position position="26"/>
    </location>
    <ligand>
        <name>substrate</name>
    </ligand>
</feature>
<dbReference type="eggNOG" id="COG0637">
    <property type="taxonomic scope" value="Bacteria"/>
</dbReference>
<feature type="site" description="Important for catalytic activity and assists the phosphoryl transfer reaction to Asp8 by balancing charge and orienting the reacting groups" evidence="5">
    <location>
        <position position="117"/>
    </location>
</feature>
<protein>
    <submittedName>
        <fullName evidence="6">Beta-phosphoglucomutase</fullName>
    </submittedName>
</protein>
<comment type="cofactor">
    <cofactor evidence="4">
        <name>Mg(2+)</name>
        <dbReference type="ChEBI" id="CHEBI:18420"/>
    </cofactor>
    <text evidence="4">Binds 2 magnesium ions per subunit.</text>
</comment>
<feature type="binding site" evidence="3">
    <location>
        <position position="148"/>
    </location>
    <ligand>
        <name>substrate</name>
    </ligand>
</feature>
<keyword evidence="7" id="KW-1185">Reference proteome</keyword>
<dbReference type="SFLD" id="SFLDG01135">
    <property type="entry name" value="C1.5.6:_HAD__Beta-PGM__Phospha"/>
    <property type="match status" value="1"/>
</dbReference>
<dbReference type="STRING" id="154621.RV11_GL002457"/>
<dbReference type="InterPro" id="IPR036412">
    <property type="entry name" value="HAD-like_sf"/>
</dbReference>
<dbReference type="Proteomes" id="UP000013785">
    <property type="component" value="Unassembled WGS sequence"/>
</dbReference>
<dbReference type="InterPro" id="IPR006439">
    <property type="entry name" value="HAD-SF_hydro_IA"/>
</dbReference>
<dbReference type="InterPro" id="IPR010976">
    <property type="entry name" value="B-phosphoglucomutase_hydrolase"/>
</dbReference>
<feature type="binding site" evidence="3">
    <location>
        <position position="79"/>
    </location>
    <ligand>
        <name>substrate</name>
    </ligand>
</feature>
<organism evidence="6 7">
    <name type="scientific">Enterococcus phoeniculicola ATCC BAA-412</name>
    <dbReference type="NCBI Taxonomy" id="1158610"/>
    <lineage>
        <taxon>Bacteria</taxon>
        <taxon>Bacillati</taxon>
        <taxon>Bacillota</taxon>
        <taxon>Bacilli</taxon>
        <taxon>Lactobacillales</taxon>
        <taxon>Enterococcaceae</taxon>
        <taxon>Enterococcus</taxon>
    </lineage>
</organism>
<dbReference type="PANTHER" id="PTHR43481">
    <property type="entry name" value="FRUCTOSE-1-PHOSPHATE PHOSPHATASE"/>
    <property type="match status" value="1"/>
</dbReference>
<dbReference type="Pfam" id="PF00702">
    <property type="entry name" value="Hydrolase"/>
    <property type="match status" value="1"/>
</dbReference>
<dbReference type="GO" id="GO:0005975">
    <property type="term" value="P:carbohydrate metabolic process"/>
    <property type="evidence" value="ECO:0007669"/>
    <property type="project" value="InterPro"/>
</dbReference>
<dbReference type="AlphaFoldDB" id="R3TU50"/>
<keyword evidence="4" id="KW-0460">Magnesium</keyword>
<dbReference type="InterPro" id="IPR010972">
    <property type="entry name" value="Beta-PGM"/>
</dbReference>
<feature type="active site" description="Proton donor/acceptor" evidence="2">
    <location>
        <position position="12"/>
    </location>
</feature>
<evidence type="ECO:0000256" key="4">
    <source>
        <dbReference type="PIRSR" id="PIRSR610972-3"/>
    </source>
</evidence>
<dbReference type="NCBIfam" id="TIGR02009">
    <property type="entry name" value="PGMB-YQAB-SF"/>
    <property type="match status" value="1"/>
</dbReference>